<evidence type="ECO:0000259" key="3">
    <source>
        <dbReference type="Pfam" id="PF07110"/>
    </source>
</evidence>
<dbReference type="InterPro" id="IPR011008">
    <property type="entry name" value="Dimeric_a/b-barrel"/>
</dbReference>
<dbReference type="RefSeq" id="XP_056070357.1">
    <property type="nucleotide sequence ID" value="XM_056216110.1"/>
</dbReference>
<sequence>MVHDKVNHNFSDSRFEWDAGENYQPCIKLSFFFKKLHNVDDDHFQMHYNHVHADLTVAAKLFNVVKIQRYVQTYQTPQMKAKIKAAGMEVLDYDACSQIWVREWKDWERFSTSPEYAAALLPDADHFMDYKTSGIKVFAGHDNIIFGKAIPDCDATDGVTRDDSQDEDPANIKREDSPQVKE</sequence>
<organism evidence="4 5">
    <name type="scientific">Didymosphaeria variabile</name>
    <dbReference type="NCBI Taxonomy" id="1932322"/>
    <lineage>
        <taxon>Eukaryota</taxon>
        <taxon>Fungi</taxon>
        <taxon>Dikarya</taxon>
        <taxon>Ascomycota</taxon>
        <taxon>Pezizomycotina</taxon>
        <taxon>Dothideomycetes</taxon>
        <taxon>Pleosporomycetidae</taxon>
        <taxon>Pleosporales</taxon>
        <taxon>Massarineae</taxon>
        <taxon>Didymosphaeriaceae</taxon>
        <taxon>Didymosphaeria</taxon>
    </lineage>
</organism>
<dbReference type="InterPro" id="IPR009799">
    <property type="entry name" value="EthD_dom"/>
</dbReference>
<dbReference type="OrthoDB" id="3454835at2759"/>
<protein>
    <recommendedName>
        <fullName evidence="3">EthD domain-containing protein</fullName>
    </recommendedName>
</protein>
<keyword evidence="5" id="KW-1185">Reference proteome</keyword>
<evidence type="ECO:0000256" key="2">
    <source>
        <dbReference type="SAM" id="MobiDB-lite"/>
    </source>
</evidence>
<reference evidence="4" key="1">
    <citation type="submission" date="2022-10" db="EMBL/GenBank/DDBJ databases">
        <title>Tapping the CABI collections for fungal endophytes: first genome assemblies for Collariella, Neodidymelliopsis, Ascochyta clinopodiicola, Didymella pomorum, Didymosphaeria variabile, Neocosmospora piperis and Neocucurbitaria cava.</title>
        <authorList>
            <person name="Hill R."/>
        </authorList>
    </citation>
    <scope>NUCLEOTIDE SEQUENCE</scope>
    <source>
        <strain evidence="4">IMI 356815</strain>
    </source>
</reference>
<evidence type="ECO:0000313" key="5">
    <source>
        <dbReference type="Proteomes" id="UP001140513"/>
    </source>
</evidence>
<name>A0A9W9CAQ2_9PLEO</name>
<dbReference type="Pfam" id="PF07110">
    <property type="entry name" value="EthD"/>
    <property type="match status" value="1"/>
</dbReference>
<comment type="caution">
    <text evidence="4">The sequence shown here is derived from an EMBL/GenBank/DDBJ whole genome shotgun (WGS) entry which is preliminary data.</text>
</comment>
<accession>A0A9W9CAQ2</accession>
<dbReference type="AlphaFoldDB" id="A0A9W9CAQ2"/>
<gene>
    <name evidence="4" type="ORF">N0V89_007347</name>
</gene>
<proteinExistence type="inferred from homology"/>
<feature type="region of interest" description="Disordered" evidence="2">
    <location>
        <begin position="154"/>
        <end position="182"/>
    </location>
</feature>
<dbReference type="GO" id="GO:0016491">
    <property type="term" value="F:oxidoreductase activity"/>
    <property type="evidence" value="ECO:0007669"/>
    <property type="project" value="InterPro"/>
</dbReference>
<feature type="compositionally biased region" description="Basic and acidic residues" evidence="2">
    <location>
        <begin position="170"/>
        <end position="182"/>
    </location>
</feature>
<dbReference type="GeneID" id="80910877"/>
<dbReference type="Proteomes" id="UP001140513">
    <property type="component" value="Unassembled WGS sequence"/>
</dbReference>
<feature type="domain" description="EthD" evidence="3">
    <location>
        <begin position="38"/>
        <end position="129"/>
    </location>
</feature>
<comment type="similarity">
    <text evidence="1">Belongs to the tpcK family.</text>
</comment>
<evidence type="ECO:0000256" key="1">
    <source>
        <dbReference type="ARBA" id="ARBA00005986"/>
    </source>
</evidence>
<dbReference type="Gene3D" id="3.30.70.100">
    <property type="match status" value="1"/>
</dbReference>
<evidence type="ECO:0000313" key="4">
    <source>
        <dbReference type="EMBL" id="KAJ4352001.1"/>
    </source>
</evidence>
<dbReference type="EMBL" id="JAPEUX010000005">
    <property type="protein sequence ID" value="KAJ4352001.1"/>
    <property type="molecule type" value="Genomic_DNA"/>
</dbReference>
<dbReference type="SUPFAM" id="SSF54909">
    <property type="entry name" value="Dimeric alpha+beta barrel"/>
    <property type="match status" value="1"/>
</dbReference>